<evidence type="ECO:0000313" key="1">
    <source>
        <dbReference type="EMBL" id="QIU94521.1"/>
    </source>
</evidence>
<dbReference type="AlphaFoldDB" id="A0A6H0KNB4"/>
<gene>
    <name evidence="1" type="ORF">BacF7301_10375</name>
</gene>
<dbReference type="Pfam" id="PF15593">
    <property type="entry name" value="Imm42"/>
    <property type="match status" value="1"/>
</dbReference>
<protein>
    <submittedName>
        <fullName evidence="1">Uncharacterized protein</fullName>
    </submittedName>
</protein>
<organism evidence="1 2">
    <name type="scientific">Bacteroides faecium</name>
    <dbReference type="NCBI Taxonomy" id="2715212"/>
    <lineage>
        <taxon>Bacteria</taxon>
        <taxon>Pseudomonadati</taxon>
        <taxon>Bacteroidota</taxon>
        <taxon>Bacteroidia</taxon>
        <taxon>Bacteroidales</taxon>
        <taxon>Bacteroidaceae</taxon>
        <taxon>Bacteroides</taxon>
    </lineage>
</organism>
<sequence>MNKKHMNLFGDKDKFAIEAELWQRDEGYIFINYCLWIENNMVGDKEQTAVLSAELDRITKIAELKGQRYITPNRLSAKQITDNLINSIWFDNHNDHDISPAENVALKNLDILSQYGECFQGFFVFLLEGDGYEWLLSKEDGNDKYLDIKLPYGFIYSCFDEFLKWIKDSTILVLRRDEVSTTSL</sequence>
<dbReference type="RefSeq" id="WP_167962527.1">
    <property type="nucleotide sequence ID" value="NZ_CP050831.1"/>
</dbReference>
<evidence type="ECO:0000313" key="2">
    <source>
        <dbReference type="Proteomes" id="UP000501780"/>
    </source>
</evidence>
<reference evidence="1 2" key="1">
    <citation type="submission" date="2020-03" db="EMBL/GenBank/DDBJ databases">
        <title>Genomic analysis of Bacteroides faecium CBA7301.</title>
        <authorList>
            <person name="Kim J."/>
            <person name="Roh S.W."/>
        </authorList>
    </citation>
    <scope>NUCLEOTIDE SEQUENCE [LARGE SCALE GENOMIC DNA]</scope>
    <source>
        <strain evidence="1 2">CBA7301</strain>
    </source>
</reference>
<proteinExistence type="predicted"/>
<dbReference type="InterPro" id="IPR028958">
    <property type="entry name" value="Imm42"/>
</dbReference>
<name>A0A6H0KNB4_9BACE</name>
<dbReference type="EMBL" id="CP050831">
    <property type="protein sequence ID" value="QIU94521.1"/>
    <property type="molecule type" value="Genomic_DNA"/>
</dbReference>
<keyword evidence="2" id="KW-1185">Reference proteome</keyword>
<dbReference type="KEGG" id="bfc:BacF7301_10375"/>
<accession>A0A6H0KNB4</accession>
<dbReference type="Proteomes" id="UP000501780">
    <property type="component" value="Chromosome"/>
</dbReference>